<keyword evidence="1" id="KW-0472">Membrane</keyword>
<accession>A0ABW7YJA3</accession>
<dbReference type="Proteomes" id="UP001612415">
    <property type="component" value="Unassembled WGS sequence"/>
</dbReference>
<dbReference type="RefSeq" id="WP_398663000.1">
    <property type="nucleotide sequence ID" value="NZ_JBITDC010000035.1"/>
</dbReference>
<name>A0ABW7YJA3_STRCE</name>
<reference evidence="2 3" key="1">
    <citation type="submission" date="2024-10" db="EMBL/GenBank/DDBJ databases">
        <title>The Natural Products Discovery Center: Release of the First 8490 Sequenced Strains for Exploring Actinobacteria Biosynthetic Diversity.</title>
        <authorList>
            <person name="Kalkreuter E."/>
            <person name="Kautsar S.A."/>
            <person name="Yang D."/>
            <person name="Bader C.D."/>
            <person name="Teijaro C.N."/>
            <person name="Fluegel L."/>
            <person name="Davis C.M."/>
            <person name="Simpson J.R."/>
            <person name="Lauterbach L."/>
            <person name="Steele A.D."/>
            <person name="Gui C."/>
            <person name="Meng S."/>
            <person name="Li G."/>
            <person name="Viehrig K."/>
            <person name="Ye F."/>
            <person name="Su P."/>
            <person name="Kiefer A.F."/>
            <person name="Nichols A."/>
            <person name="Cepeda A.J."/>
            <person name="Yan W."/>
            <person name="Fan B."/>
            <person name="Jiang Y."/>
            <person name="Adhikari A."/>
            <person name="Zheng C.-J."/>
            <person name="Schuster L."/>
            <person name="Cowan T.M."/>
            <person name="Smanski M.J."/>
            <person name="Chevrette M.G."/>
            <person name="De Carvalho L.P.S."/>
            <person name="Shen B."/>
        </authorList>
    </citation>
    <scope>NUCLEOTIDE SEQUENCE [LARGE SCALE GENOMIC DNA]</scope>
    <source>
        <strain evidence="2 3">NPDC051599</strain>
    </source>
</reference>
<comment type="caution">
    <text evidence="2">The sequence shown here is derived from an EMBL/GenBank/DDBJ whole genome shotgun (WGS) entry which is preliminary data.</text>
</comment>
<keyword evidence="1" id="KW-1133">Transmembrane helix</keyword>
<evidence type="ECO:0000256" key="1">
    <source>
        <dbReference type="SAM" id="Phobius"/>
    </source>
</evidence>
<keyword evidence="3" id="KW-1185">Reference proteome</keyword>
<proteinExistence type="predicted"/>
<feature type="transmembrane region" description="Helical" evidence="1">
    <location>
        <begin position="100"/>
        <end position="127"/>
    </location>
</feature>
<feature type="transmembrane region" description="Helical" evidence="1">
    <location>
        <begin position="168"/>
        <end position="185"/>
    </location>
</feature>
<organism evidence="2 3">
    <name type="scientific">Streptomyces cellulosae</name>
    <dbReference type="NCBI Taxonomy" id="1968"/>
    <lineage>
        <taxon>Bacteria</taxon>
        <taxon>Bacillati</taxon>
        <taxon>Actinomycetota</taxon>
        <taxon>Actinomycetes</taxon>
        <taxon>Kitasatosporales</taxon>
        <taxon>Streptomycetaceae</taxon>
        <taxon>Streptomyces</taxon>
    </lineage>
</organism>
<sequence length="254" mass="27954">MSTLKPRTELNMLLARTRHTPAELRRIAELTEIVDSDEAALYWWHEAAVAGDQDAIDYLGMLAEQQPRPATVPPMPPVPPTVGARKKTPPYVSCYRWGGAGLIISAFFANYPGIILGVVSIGLGLFIQWQTPRDQEQQPQSATVPPMLAPHAPRAMRTITERYGRKRVTIFFVCAFVVLGVIGWVKSSSLDDGPPACAMQYRDVHNARGADLMNKMVDCDDAIDKWCAKDHPEDPDGCSNAVLIDGDARNVGKD</sequence>
<protein>
    <submittedName>
        <fullName evidence="2">Uncharacterized protein</fullName>
    </submittedName>
</protein>
<dbReference type="EMBL" id="JBITDC010000035">
    <property type="protein sequence ID" value="MFI5681932.1"/>
    <property type="molecule type" value="Genomic_DNA"/>
</dbReference>
<gene>
    <name evidence="2" type="ORF">ACIA8P_46530</name>
</gene>
<evidence type="ECO:0000313" key="2">
    <source>
        <dbReference type="EMBL" id="MFI5681932.1"/>
    </source>
</evidence>
<keyword evidence="1" id="KW-0812">Transmembrane</keyword>
<evidence type="ECO:0000313" key="3">
    <source>
        <dbReference type="Proteomes" id="UP001612415"/>
    </source>
</evidence>